<sequence>IAAALSLDHLTRRLSLPSSVFPPPPLLHPRTFPPHLPPLLLPLASAALAAASSHRSSLSFPTQATATSTVGQCCLSRSLLPPAVAVLPHASRRHLCRRLAPPQPLPSSFPVVAVVRPLRGIPLLLLHLPPALLLLPHLSSLIYCRLCYCPISPTLATGQRRLCYWPISLCQRRLSRNHHWALLTLMP</sequence>
<evidence type="ECO:0000313" key="2">
    <source>
        <dbReference type="Proteomes" id="UP000287651"/>
    </source>
</evidence>
<gene>
    <name evidence="1" type="ORF">B296_00037377</name>
</gene>
<proteinExistence type="predicted"/>
<dbReference type="Proteomes" id="UP000287651">
    <property type="component" value="Unassembled WGS sequence"/>
</dbReference>
<name>A0A426XZJ1_ENSVE</name>
<comment type="caution">
    <text evidence="1">The sequence shown here is derived from an EMBL/GenBank/DDBJ whole genome shotgun (WGS) entry which is preliminary data.</text>
</comment>
<feature type="non-terminal residue" evidence="1">
    <location>
        <position position="1"/>
    </location>
</feature>
<dbReference type="AlphaFoldDB" id="A0A426XZJ1"/>
<accession>A0A426XZJ1</accession>
<evidence type="ECO:0000313" key="1">
    <source>
        <dbReference type="EMBL" id="RRT44731.1"/>
    </source>
</evidence>
<organism evidence="1 2">
    <name type="scientific">Ensete ventricosum</name>
    <name type="common">Abyssinian banana</name>
    <name type="synonym">Musa ensete</name>
    <dbReference type="NCBI Taxonomy" id="4639"/>
    <lineage>
        <taxon>Eukaryota</taxon>
        <taxon>Viridiplantae</taxon>
        <taxon>Streptophyta</taxon>
        <taxon>Embryophyta</taxon>
        <taxon>Tracheophyta</taxon>
        <taxon>Spermatophyta</taxon>
        <taxon>Magnoliopsida</taxon>
        <taxon>Liliopsida</taxon>
        <taxon>Zingiberales</taxon>
        <taxon>Musaceae</taxon>
        <taxon>Ensete</taxon>
    </lineage>
</organism>
<reference evidence="1 2" key="1">
    <citation type="journal article" date="2014" name="Agronomy (Basel)">
        <title>A Draft Genome Sequence for Ensete ventricosum, the Drought-Tolerant Tree Against Hunger.</title>
        <authorList>
            <person name="Harrison J."/>
            <person name="Moore K.A."/>
            <person name="Paszkiewicz K."/>
            <person name="Jones T."/>
            <person name="Grant M."/>
            <person name="Ambacheew D."/>
            <person name="Muzemil S."/>
            <person name="Studholme D.J."/>
        </authorList>
    </citation>
    <scope>NUCLEOTIDE SEQUENCE [LARGE SCALE GENOMIC DNA]</scope>
</reference>
<protein>
    <submittedName>
        <fullName evidence="1">Uncharacterized protein</fullName>
    </submittedName>
</protein>
<dbReference type="EMBL" id="AMZH03016286">
    <property type="protein sequence ID" value="RRT44731.1"/>
    <property type="molecule type" value="Genomic_DNA"/>
</dbReference>